<evidence type="ECO:0000256" key="5">
    <source>
        <dbReference type="ARBA" id="ARBA00023274"/>
    </source>
</evidence>
<comment type="similarity">
    <text evidence="1 6 7">Belongs to the universal ribosomal protein uL23 family.</text>
</comment>
<comment type="subunit">
    <text evidence="6">Part of the 50S ribosomal subunit. Contacts protein L29.</text>
</comment>
<dbReference type="Gene3D" id="3.30.70.330">
    <property type="match status" value="1"/>
</dbReference>
<keyword evidence="3 6" id="KW-0694">RNA-binding</keyword>
<dbReference type="GO" id="GO:0003735">
    <property type="term" value="F:structural constituent of ribosome"/>
    <property type="evidence" value="ECO:0007669"/>
    <property type="project" value="InterPro"/>
</dbReference>
<dbReference type="GO" id="GO:0005840">
    <property type="term" value="C:ribosome"/>
    <property type="evidence" value="ECO:0007669"/>
    <property type="project" value="UniProtKB-KW"/>
</dbReference>
<keyword evidence="5 6" id="KW-0687">Ribonucleoprotein</keyword>
<sequence length="83" mass="9274">MMVLIHPIATEKAIALIEKENKMVFIVEKNSTKKEIADEVEKSYGVKVEKVNVLVTADGRKKAYVKLQKGFSADELAAKLKII</sequence>
<dbReference type="Pfam" id="PF00276">
    <property type="entry name" value="Ribosomal_L23"/>
    <property type="match status" value="1"/>
</dbReference>
<accession>A0A7D5XF71</accession>
<evidence type="ECO:0000256" key="1">
    <source>
        <dbReference type="ARBA" id="ARBA00006700"/>
    </source>
</evidence>
<dbReference type="InterPro" id="IPR012678">
    <property type="entry name" value="Ribosomal_uL23/eL15/eS24_sf"/>
</dbReference>
<evidence type="ECO:0000256" key="3">
    <source>
        <dbReference type="ARBA" id="ARBA00022884"/>
    </source>
</evidence>
<gene>
    <name evidence="6" type="primary">rpl23</name>
    <name evidence="8" type="ORF">Sv326_0818</name>
</gene>
<protein>
    <recommendedName>
        <fullName evidence="6">Large ribosomal subunit protein uL23</fullName>
    </recommendedName>
</protein>
<organism evidence="8 9">
    <name type="scientific">Fermentimicrarchaeum limneticum</name>
    <dbReference type="NCBI Taxonomy" id="2795018"/>
    <lineage>
        <taxon>Archaea</taxon>
        <taxon>Candidatus Micrarchaeota</taxon>
        <taxon>Candidatus Fermentimicrarchaeales</taxon>
        <taxon>Candidatus Fermentimicrarchaeaceae</taxon>
        <taxon>Candidatus Fermentimicrarchaeum</taxon>
    </lineage>
</organism>
<dbReference type="GO" id="GO:0019843">
    <property type="term" value="F:rRNA binding"/>
    <property type="evidence" value="ECO:0007669"/>
    <property type="project" value="UniProtKB-UniRule"/>
</dbReference>
<keyword evidence="2 6" id="KW-0699">rRNA-binding</keyword>
<dbReference type="PROSITE" id="PS00050">
    <property type="entry name" value="RIBOSOMAL_L23"/>
    <property type="match status" value="1"/>
</dbReference>
<dbReference type="PANTHER" id="PTHR11620">
    <property type="entry name" value="60S RIBOSOMAL PROTEIN L23A"/>
    <property type="match status" value="1"/>
</dbReference>
<evidence type="ECO:0000256" key="7">
    <source>
        <dbReference type="RuleBase" id="RU003934"/>
    </source>
</evidence>
<reference evidence="9" key="1">
    <citation type="submission" date="2020-07" db="EMBL/GenBank/DDBJ databases">
        <title>Metabolic diversity and evolutionary history of the archaeal phylum ###Micrarchaeota### uncovered from a freshwater lake metagenome.</title>
        <authorList>
            <person name="Kadnikov V.V."/>
            <person name="Savvichev A.S."/>
            <person name="Mardanov A.V."/>
            <person name="Beletsky A.V."/>
            <person name="Chupakov A.V."/>
            <person name="Kokryatskaya N.M."/>
            <person name="Pimenov N.V."/>
            <person name="Ravin N.V."/>
        </authorList>
    </citation>
    <scope>NUCLEOTIDE SEQUENCE [LARGE SCALE GENOMIC DNA]</scope>
</reference>
<comment type="function">
    <text evidence="6">Binds to 23S rRNA. One of the proteins that surrounds the polypeptide exit tunnel on the outside of the ribosome.</text>
</comment>
<dbReference type="AlphaFoldDB" id="A0A7D5XF71"/>
<evidence type="ECO:0000256" key="2">
    <source>
        <dbReference type="ARBA" id="ARBA00022730"/>
    </source>
</evidence>
<dbReference type="FunFam" id="3.30.70.330:FF:000532">
    <property type="entry name" value="50S ribosomal protein L23"/>
    <property type="match status" value="1"/>
</dbReference>
<dbReference type="HAMAP" id="MF_01369_A">
    <property type="entry name" value="Ribosomal_uL23_A"/>
    <property type="match status" value="1"/>
</dbReference>
<evidence type="ECO:0000313" key="9">
    <source>
        <dbReference type="Proteomes" id="UP000510821"/>
    </source>
</evidence>
<dbReference type="InterPro" id="IPR012677">
    <property type="entry name" value="Nucleotide-bd_a/b_plait_sf"/>
</dbReference>
<keyword evidence="4 6" id="KW-0689">Ribosomal protein</keyword>
<proteinExistence type="inferred from homology"/>
<name>A0A7D5XF71_FERL1</name>
<dbReference type="EMBL" id="CP058998">
    <property type="protein sequence ID" value="QLJ52993.1"/>
    <property type="molecule type" value="Genomic_DNA"/>
</dbReference>
<evidence type="ECO:0000256" key="6">
    <source>
        <dbReference type="HAMAP-Rule" id="MF_01369"/>
    </source>
</evidence>
<dbReference type="GO" id="GO:0006412">
    <property type="term" value="P:translation"/>
    <property type="evidence" value="ECO:0007669"/>
    <property type="project" value="UniProtKB-UniRule"/>
</dbReference>
<dbReference type="InterPro" id="IPR001014">
    <property type="entry name" value="Ribosomal_uL23_CS"/>
</dbReference>
<dbReference type="GO" id="GO:1990904">
    <property type="term" value="C:ribonucleoprotein complex"/>
    <property type="evidence" value="ECO:0007669"/>
    <property type="project" value="UniProtKB-KW"/>
</dbReference>
<evidence type="ECO:0000256" key="4">
    <source>
        <dbReference type="ARBA" id="ARBA00022980"/>
    </source>
</evidence>
<dbReference type="SUPFAM" id="SSF54189">
    <property type="entry name" value="Ribosomal proteins S24e, L23 and L15e"/>
    <property type="match status" value="1"/>
</dbReference>
<dbReference type="KEGG" id="flt:Sv326_0818"/>
<dbReference type="InterPro" id="IPR013025">
    <property type="entry name" value="Ribosomal_uL23-like"/>
</dbReference>
<evidence type="ECO:0000313" key="8">
    <source>
        <dbReference type="EMBL" id="QLJ52993.1"/>
    </source>
</evidence>
<dbReference type="NCBIfam" id="NF011118">
    <property type="entry name" value="PRK14548.1"/>
    <property type="match status" value="1"/>
</dbReference>
<dbReference type="Proteomes" id="UP000510821">
    <property type="component" value="Chromosome"/>
</dbReference>